<gene>
    <name evidence="7" type="ORF">PT974_00840</name>
</gene>
<evidence type="ECO:0000256" key="4">
    <source>
        <dbReference type="ARBA" id="ARBA00023157"/>
    </source>
</evidence>
<feature type="chain" id="PRO_5045561220" description="ribonuclease T2" evidence="6">
    <location>
        <begin position="21"/>
        <end position="324"/>
    </location>
</feature>
<evidence type="ECO:0000313" key="8">
    <source>
        <dbReference type="Proteomes" id="UP001338125"/>
    </source>
</evidence>
<dbReference type="InterPro" id="IPR033697">
    <property type="entry name" value="Ribonuclease_T2_eukaryotic"/>
</dbReference>
<keyword evidence="8" id="KW-1185">Reference proteome</keyword>
<dbReference type="InterPro" id="IPR036430">
    <property type="entry name" value="RNase_T2-like_sf"/>
</dbReference>
<evidence type="ECO:0000256" key="3">
    <source>
        <dbReference type="ARBA" id="ARBA00022759"/>
    </source>
</evidence>
<evidence type="ECO:0000256" key="2">
    <source>
        <dbReference type="ARBA" id="ARBA00012571"/>
    </source>
</evidence>
<protein>
    <recommendedName>
        <fullName evidence="2">ribonuclease T2</fullName>
        <ecNumber evidence="2">4.6.1.19</ecNumber>
    </recommendedName>
</protein>
<reference evidence="7 8" key="1">
    <citation type="submission" date="2024-01" db="EMBL/GenBank/DDBJ databases">
        <title>Complete genome of Cladobotryum mycophilum ATHUM6906.</title>
        <authorList>
            <person name="Christinaki A.C."/>
            <person name="Myridakis A.I."/>
            <person name="Kouvelis V.N."/>
        </authorList>
    </citation>
    <scope>NUCLEOTIDE SEQUENCE [LARGE SCALE GENOMIC DNA]</scope>
    <source>
        <strain evidence="7 8">ATHUM6906</strain>
    </source>
</reference>
<keyword evidence="3" id="KW-0540">Nuclease</keyword>
<dbReference type="CDD" id="cd01061">
    <property type="entry name" value="RNase_T2_euk"/>
    <property type="match status" value="1"/>
</dbReference>
<dbReference type="PROSITE" id="PS00530">
    <property type="entry name" value="RNASE_T2_1"/>
    <property type="match status" value="1"/>
</dbReference>
<comment type="similarity">
    <text evidence="1 5">Belongs to the RNase T2 family.</text>
</comment>
<keyword evidence="6" id="KW-0732">Signal</keyword>
<keyword evidence="3" id="KW-0378">Hydrolase</keyword>
<dbReference type="EC" id="4.6.1.19" evidence="2"/>
<dbReference type="EMBL" id="JAVFKD010000001">
    <property type="protein sequence ID" value="KAK5998461.1"/>
    <property type="molecule type" value="Genomic_DNA"/>
</dbReference>
<comment type="caution">
    <text evidence="7">The sequence shown here is derived from an EMBL/GenBank/DDBJ whole genome shotgun (WGS) entry which is preliminary data.</text>
</comment>
<evidence type="ECO:0000313" key="7">
    <source>
        <dbReference type="EMBL" id="KAK5998461.1"/>
    </source>
</evidence>
<keyword evidence="3" id="KW-0255">Endonuclease</keyword>
<dbReference type="InterPro" id="IPR033130">
    <property type="entry name" value="RNase_T2_His_AS_2"/>
</dbReference>
<sequence length="324" mass="35638">MYRSGLAVLSLAASVQLAAAGLYPGITPDNHTCVLAEPVLSCSCEAVPDKVDTCCVETFGGLILQTQFWSTYTGLEAKGQVLPQDSWTIHGLWPDFCNGSYTQYCDLSRQYDPKPAPNTTDGTPTGTPVPPYTGPSIDTFFEPYGKMDLLAYMNKYWINQNDPNWILWAHEFSKHATCYSTFQKECYGPKAAEHDDLFNFFETVIGYFKVHPTWGWLSAANIRPSNATAYSLSDIQGALTRGFGVAPYLGCGGPKYNETAAGKGSLDNGRTQLNEVWYYYHVFGASQRQQGLRIPADVAAGTLTSCAKAPGAIWYYERAHGSEK</sequence>
<dbReference type="InterPro" id="IPR018188">
    <property type="entry name" value="RNase_T2_His_AS_1"/>
</dbReference>
<dbReference type="Gene3D" id="3.90.730.10">
    <property type="entry name" value="Ribonuclease T2-like"/>
    <property type="match status" value="1"/>
</dbReference>
<accession>A0ABR0T3E6</accession>
<dbReference type="SUPFAM" id="SSF55895">
    <property type="entry name" value="Ribonuclease Rh-like"/>
    <property type="match status" value="1"/>
</dbReference>
<organism evidence="7 8">
    <name type="scientific">Cladobotryum mycophilum</name>
    <dbReference type="NCBI Taxonomy" id="491253"/>
    <lineage>
        <taxon>Eukaryota</taxon>
        <taxon>Fungi</taxon>
        <taxon>Dikarya</taxon>
        <taxon>Ascomycota</taxon>
        <taxon>Pezizomycotina</taxon>
        <taxon>Sordariomycetes</taxon>
        <taxon>Hypocreomycetidae</taxon>
        <taxon>Hypocreales</taxon>
        <taxon>Hypocreaceae</taxon>
        <taxon>Cladobotryum</taxon>
    </lineage>
</organism>
<dbReference type="Pfam" id="PF00445">
    <property type="entry name" value="Ribonuclease_T2"/>
    <property type="match status" value="1"/>
</dbReference>
<evidence type="ECO:0000256" key="1">
    <source>
        <dbReference type="ARBA" id="ARBA00007469"/>
    </source>
</evidence>
<dbReference type="PANTHER" id="PTHR11240:SF17">
    <property type="entry name" value="RIBONUCLEASE T2"/>
    <property type="match status" value="1"/>
</dbReference>
<proteinExistence type="inferred from homology"/>
<name>A0ABR0T3E6_9HYPO</name>
<dbReference type="InterPro" id="IPR001568">
    <property type="entry name" value="RNase_T2-like"/>
</dbReference>
<feature type="signal peptide" evidence="6">
    <location>
        <begin position="1"/>
        <end position="20"/>
    </location>
</feature>
<dbReference type="PANTHER" id="PTHR11240">
    <property type="entry name" value="RIBONUCLEASE T2"/>
    <property type="match status" value="1"/>
</dbReference>
<dbReference type="PROSITE" id="PS00531">
    <property type="entry name" value="RNASE_T2_2"/>
    <property type="match status" value="1"/>
</dbReference>
<evidence type="ECO:0000256" key="6">
    <source>
        <dbReference type="SAM" id="SignalP"/>
    </source>
</evidence>
<evidence type="ECO:0000256" key="5">
    <source>
        <dbReference type="RuleBase" id="RU004328"/>
    </source>
</evidence>
<keyword evidence="4" id="KW-1015">Disulfide bond</keyword>
<dbReference type="Proteomes" id="UP001338125">
    <property type="component" value="Unassembled WGS sequence"/>
</dbReference>